<dbReference type="Gene3D" id="3.40.50.300">
    <property type="entry name" value="P-loop containing nucleotide triphosphate hydrolases"/>
    <property type="match status" value="1"/>
</dbReference>
<dbReference type="EMBL" id="JAWDGP010001073">
    <property type="protein sequence ID" value="KAK3795309.1"/>
    <property type="molecule type" value="Genomic_DNA"/>
</dbReference>
<sequence length="979" mass="110997">MVFRQWCRRHYPQLFVQDKFVVDTSVYSRNRVFRLPGNSKKGQKGATMEFVNPEDADDDRNWFVQNPMWCKPEDELKFANVDEVLGRWYEELGSTIGDKMDSYELRKRRCKNKDKYELVTAWKRLDLDEVIIRKDEDFMDHLNAAELKAVDWETWFLPVMASLARTVDKNKLAYWCSTSKKGYKEKYGPMIDASVAMKDNVWVSGAVAMRVLRMKVKRVVDLRGVCTSYVNAAVTTIEAREGNGWTPLDSGELFNRLANDLKGDNRAAVHAPRRCFFITGKMGASKTSSILKYAEMQLRTGKIKSVLYLCPRTVLCAQTAKTIDDLHLEQLKDQYGRKKTNSIILVRRFYTDSILHNQYSNELNDISRVLNEHRPVDCSNFDCCVVNSIDKLPLDRYDMVIADEPVVTVSNFYMDYEAHGGNKEAGEYNDYSFAYCQAIRRAKRVFFVDAAFTPNVVDLCTGMHLGGTREATKQEDIVTSCTSYVNAAVTTIEAREGNGWTPLDSGELFNRLANDLKGDNRAAVHDPRRCFFITGKMGASKTSSILKYAEMQLRTGKIKSVLYLCPRTVLCAQTAKTVDDLHLEQLKDQYGRKKTNSIILVRRFYTDSILHNQYSNELNDISRVLNEHRPVNCSNFDCCVVNSIDKLPLDRYDMVIADEPVVTVSNFYMDCEAHGGNKETGEYNDYSFAYCQAIRRAKRVFFVDAAFTPNVVDLCTGMHLGGTREATKKKKCPLCSRVVINLPGHLEQVEKIVRDSDEWKNIMAITDVPTPKKIDGTDFGIFADHPQKGLLLEYTEYRKAVQQRASSTVSKEMKSLMECLKALNRSGNLQLILKAPDDDRNRICHIFRARIVNPMKNLTLIETQSSDEQLDLGVVDSDNDPKYNCEGSGSSESESEVVASTSKSKVRPRSRSSVTAKRGGTKKSQPTAESSTRTKSKSRSSMAKEVLDLDVPQTIDSDVDQSDESEPVTLTLQTNGLRT</sequence>
<feature type="compositionally biased region" description="Polar residues" evidence="1">
    <location>
        <begin position="968"/>
        <end position="979"/>
    </location>
</feature>
<feature type="compositionally biased region" description="Acidic residues" evidence="1">
    <location>
        <begin position="957"/>
        <end position="966"/>
    </location>
</feature>
<feature type="region of interest" description="Disordered" evidence="1">
    <location>
        <begin position="872"/>
        <end position="979"/>
    </location>
</feature>
<evidence type="ECO:0000313" key="3">
    <source>
        <dbReference type="Proteomes" id="UP001283361"/>
    </source>
</evidence>
<dbReference type="AlphaFoldDB" id="A0AAE1AWI9"/>
<keyword evidence="3" id="KW-1185">Reference proteome</keyword>
<dbReference type="Proteomes" id="UP001283361">
    <property type="component" value="Unassembled WGS sequence"/>
</dbReference>
<organism evidence="2 3">
    <name type="scientific">Elysia crispata</name>
    <name type="common">lettuce slug</name>
    <dbReference type="NCBI Taxonomy" id="231223"/>
    <lineage>
        <taxon>Eukaryota</taxon>
        <taxon>Metazoa</taxon>
        <taxon>Spiralia</taxon>
        <taxon>Lophotrochozoa</taxon>
        <taxon>Mollusca</taxon>
        <taxon>Gastropoda</taxon>
        <taxon>Heterobranchia</taxon>
        <taxon>Euthyneura</taxon>
        <taxon>Panpulmonata</taxon>
        <taxon>Sacoglossa</taxon>
        <taxon>Placobranchoidea</taxon>
        <taxon>Plakobranchidae</taxon>
        <taxon>Elysia</taxon>
    </lineage>
</organism>
<name>A0AAE1AWI9_9GAST</name>
<dbReference type="SUPFAM" id="SSF52540">
    <property type="entry name" value="P-loop containing nucleoside triphosphate hydrolases"/>
    <property type="match status" value="2"/>
</dbReference>
<comment type="caution">
    <text evidence="2">The sequence shown here is derived from an EMBL/GenBank/DDBJ whole genome shotgun (WGS) entry which is preliminary data.</text>
</comment>
<proteinExistence type="predicted"/>
<dbReference type="InterPro" id="IPR027417">
    <property type="entry name" value="P-loop_NTPase"/>
</dbReference>
<feature type="compositionally biased region" description="Low complexity" evidence="1">
    <location>
        <begin position="886"/>
        <end position="903"/>
    </location>
</feature>
<accession>A0AAE1AWI9</accession>
<evidence type="ECO:0000256" key="1">
    <source>
        <dbReference type="SAM" id="MobiDB-lite"/>
    </source>
</evidence>
<gene>
    <name evidence="2" type="ORF">RRG08_004464</name>
</gene>
<evidence type="ECO:0000313" key="2">
    <source>
        <dbReference type="EMBL" id="KAK3795309.1"/>
    </source>
</evidence>
<protein>
    <submittedName>
        <fullName evidence="2">Uncharacterized protein</fullName>
    </submittedName>
</protein>
<reference evidence="2" key="1">
    <citation type="journal article" date="2023" name="G3 (Bethesda)">
        <title>A reference genome for the long-term kleptoplast-retaining sea slug Elysia crispata morphotype clarki.</title>
        <authorList>
            <person name="Eastman K.E."/>
            <person name="Pendleton A.L."/>
            <person name="Shaikh M.A."/>
            <person name="Suttiyut T."/>
            <person name="Ogas R."/>
            <person name="Tomko P."/>
            <person name="Gavelis G."/>
            <person name="Widhalm J.R."/>
            <person name="Wisecaver J.H."/>
        </authorList>
    </citation>
    <scope>NUCLEOTIDE SEQUENCE</scope>
    <source>
        <strain evidence="2">ECLA1</strain>
    </source>
</reference>